<evidence type="ECO:0000313" key="2">
    <source>
        <dbReference type="EMBL" id="RDX43265.1"/>
    </source>
</evidence>
<feature type="region of interest" description="Disordered" evidence="1">
    <location>
        <begin position="1"/>
        <end position="67"/>
    </location>
</feature>
<gene>
    <name evidence="2" type="ORF">OH76DRAFT_1422059</name>
</gene>
<organism evidence="2 3">
    <name type="scientific">Lentinus brumalis</name>
    <dbReference type="NCBI Taxonomy" id="2498619"/>
    <lineage>
        <taxon>Eukaryota</taxon>
        <taxon>Fungi</taxon>
        <taxon>Dikarya</taxon>
        <taxon>Basidiomycota</taxon>
        <taxon>Agaricomycotina</taxon>
        <taxon>Agaricomycetes</taxon>
        <taxon>Polyporales</taxon>
        <taxon>Polyporaceae</taxon>
        <taxon>Lentinus</taxon>
    </lineage>
</organism>
<keyword evidence="3" id="KW-1185">Reference proteome</keyword>
<evidence type="ECO:0000256" key="1">
    <source>
        <dbReference type="SAM" id="MobiDB-lite"/>
    </source>
</evidence>
<protein>
    <submittedName>
        <fullName evidence="2">Uncharacterized protein</fullName>
    </submittedName>
</protein>
<dbReference type="EMBL" id="KZ857468">
    <property type="protein sequence ID" value="RDX43265.1"/>
    <property type="molecule type" value="Genomic_DNA"/>
</dbReference>
<dbReference type="Proteomes" id="UP000256964">
    <property type="component" value="Unassembled WGS sequence"/>
</dbReference>
<feature type="compositionally biased region" description="Polar residues" evidence="1">
    <location>
        <begin position="38"/>
        <end position="47"/>
    </location>
</feature>
<dbReference type="OrthoDB" id="2763449at2759"/>
<evidence type="ECO:0000313" key="3">
    <source>
        <dbReference type="Proteomes" id="UP000256964"/>
    </source>
</evidence>
<dbReference type="AlphaFoldDB" id="A0A371CSJ2"/>
<proteinExistence type="predicted"/>
<accession>A0A371CSJ2</accession>
<reference evidence="2 3" key="1">
    <citation type="journal article" date="2018" name="Biotechnol. Biofuels">
        <title>Integrative visual omics of the white-rot fungus Polyporus brumalis exposes the biotechnological potential of its oxidative enzymes for delignifying raw plant biomass.</title>
        <authorList>
            <person name="Miyauchi S."/>
            <person name="Rancon A."/>
            <person name="Drula E."/>
            <person name="Hage H."/>
            <person name="Chaduli D."/>
            <person name="Favel A."/>
            <person name="Grisel S."/>
            <person name="Henrissat B."/>
            <person name="Herpoel-Gimbert I."/>
            <person name="Ruiz-Duenas F.J."/>
            <person name="Chevret D."/>
            <person name="Hainaut M."/>
            <person name="Lin J."/>
            <person name="Wang M."/>
            <person name="Pangilinan J."/>
            <person name="Lipzen A."/>
            <person name="Lesage-Meessen L."/>
            <person name="Navarro D."/>
            <person name="Riley R."/>
            <person name="Grigoriev I.V."/>
            <person name="Zhou S."/>
            <person name="Raouche S."/>
            <person name="Rosso M.N."/>
        </authorList>
    </citation>
    <scope>NUCLEOTIDE SEQUENCE [LARGE SCALE GENOMIC DNA]</scope>
    <source>
        <strain evidence="2 3">BRFM 1820</strain>
    </source>
</reference>
<name>A0A371CSJ2_9APHY</name>
<sequence>MSERVTARQRRTGTDKVPRGERIGEWRRGLSNRRPNDTTDAAMSCNQAEEDEEEADTVTSSGTTRGRDGQEEAVVFAWWAGYGEDTDRRGRKIPLTKVHLYATRLSPTRPLDIGSTVRLVALAMTIPPIPLGDLDQYLPYDPHVVGKVNSIVGFGGGWVRVTVGNTCGGNEVETVGIDIPHVPGVTVRRTWLGGPEACLQWIGRTPDGDLEQLGKETARGLCAADACWLRQMDDPADAPFRAWPAGMEEREKRRPRKGAVGVAARHKWLVE</sequence>
<feature type="compositionally biased region" description="Basic and acidic residues" evidence="1">
    <location>
        <begin position="1"/>
        <end position="28"/>
    </location>
</feature>